<proteinExistence type="predicted"/>
<evidence type="ECO:0000256" key="1">
    <source>
        <dbReference type="ARBA" id="ARBA00022630"/>
    </source>
</evidence>
<protein>
    <submittedName>
        <fullName evidence="4">NADH oxidase</fullName>
        <ecNumber evidence="4">1.-.-.-</ecNumber>
    </submittedName>
</protein>
<dbReference type="GO" id="GO:0010181">
    <property type="term" value="F:FMN binding"/>
    <property type="evidence" value="ECO:0007669"/>
    <property type="project" value="InterPro"/>
</dbReference>
<dbReference type="EC" id="1.-.-.-" evidence="4"/>
<dbReference type="Proteomes" id="UP000094622">
    <property type="component" value="Unassembled WGS sequence"/>
</dbReference>
<organism evidence="4 5">
    <name type="scientific">Methylobrevis pamukkalensis</name>
    <dbReference type="NCBI Taxonomy" id="1439726"/>
    <lineage>
        <taxon>Bacteria</taxon>
        <taxon>Pseudomonadati</taxon>
        <taxon>Pseudomonadota</taxon>
        <taxon>Alphaproteobacteria</taxon>
        <taxon>Hyphomicrobiales</taxon>
        <taxon>Pleomorphomonadaceae</taxon>
        <taxon>Methylobrevis</taxon>
    </lineage>
</organism>
<accession>A0A1E3H581</accession>
<evidence type="ECO:0000313" key="4">
    <source>
        <dbReference type="EMBL" id="ODN71474.1"/>
    </source>
</evidence>
<dbReference type="Gene3D" id="3.20.20.70">
    <property type="entry name" value="Aldolase class I"/>
    <property type="match status" value="1"/>
</dbReference>
<dbReference type="InterPro" id="IPR051799">
    <property type="entry name" value="NADH_flavin_oxidoreductase"/>
</dbReference>
<reference evidence="4 5" key="1">
    <citation type="submission" date="2016-07" db="EMBL/GenBank/DDBJ databases">
        <title>Draft Genome Sequence of Methylobrevis pamukkalensis PK2.</title>
        <authorList>
            <person name="Vasilenko O.V."/>
            <person name="Doronina N.V."/>
            <person name="Shmareva M.N."/>
            <person name="Tarlachkov S.V."/>
            <person name="Mustakhimov I."/>
            <person name="Trotsenko Y.A."/>
        </authorList>
    </citation>
    <scope>NUCLEOTIDE SEQUENCE [LARGE SCALE GENOMIC DNA]</scope>
    <source>
        <strain evidence="4 5">PK2</strain>
    </source>
</reference>
<evidence type="ECO:0000256" key="2">
    <source>
        <dbReference type="ARBA" id="ARBA00023002"/>
    </source>
</evidence>
<gene>
    <name evidence="4" type="ORF">A6302_01163</name>
</gene>
<dbReference type="InterPro" id="IPR001155">
    <property type="entry name" value="OxRdtase_FMN_N"/>
</dbReference>
<dbReference type="PANTHER" id="PTHR43656">
    <property type="entry name" value="BINDING OXIDOREDUCTASE, PUTATIVE (AFU_ORTHOLOGUE AFUA_2G08260)-RELATED"/>
    <property type="match status" value="1"/>
</dbReference>
<dbReference type="Pfam" id="PF00724">
    <property type="entry name" value="Oxidored_FMN"/>
    <property type="match status" value="1"/>
</dbReference>
<keyword evidence="2 4" id="KW-0560">Oxidoreductase</keyword>
<feature type="domain" description="NADH:flavin oxidoreductase/NADH oxidase N-terminal" evidence="3">
    <location>
        <begin position="99"/>
        <end position="157"/>
    </location>
</feature>
<evidence type="ECO:0000313" key="5">
    <source>
        <dbReference type="Proteomes" id="UP000094622"/>
    </source>
</evidence>
<dbReference type="EMBL" id="MCRJ01000020">
    <property type="protein sequence ID" value="ODN71474.1"/>
    <property type="molecule type" value="Genomic_DNA"/>
</dbReference>
<dbReference type="InterPro" id="IPR013785">
    <property type="entry name" value="Aldolase_TIM"/>
</dbReference>
<sequence>MTEVIRRIRAEVGEGFPFAARLGLMDKVDGGLTLEEGLDRLSAIHAEGLLDAVEPGLNILHDYAENIRPYVGVGPLRALQDMLLHRVFARGPAEAYFRPLAREVKARTGLPVILMGGIRSTEIMEEVLASGDADFLAMARPFIREPDIARQIVQGRRGKVDCVSCNACLIHDGFGPVQCWRTPKTRLVEHFYKVLWAYRGKGH</sequence>
<keyword evidence="1" id="KW-0285">Flavoprotein</keyword>
<dbReference type="AlphaFoldDB" id="A0A1E3H581"/>
<dbReference type="GO" id="GO:0016491">
    <property type="term" value="F:oxidoreductase activity"/>
    <property type="evidence" value="ECO:0007669"/>
    <property type="project" value="UniProtKB-KW"/>
</dbReference>
<dbReference type="SUPFAM" id="SSF51395">
    <property type="entry name" value="FMN-linked oxidoreductases"/>
    <property type="match status" value="1"/>
</dbReference>
<comment type="caution">
    <text evidence="4">The sequence shown here is derived from an EMBL/GenBank/DDBJ whole genome shotgun (WGS) entry which is preliminary data.</text>
</comment>
<name>A0A1E3H581_9HYPH</name>
<evidence type="ECO:0000259" key="3">
    <source>
        <dbReference type="Pfam" id="PF00724"/>
    </source>
</evidence>
<keyword evidence="5" id="KW-1185">Reference proteome</keyword>
<dbReference type="PANTHER" id="PTHR43656:SF2">
    <property type="entry name" value="BINDING OXIDOREDUCTASE, PUTATIVE (AFU_ORTHOLOGUE AFUA_2G08260)-RELATED"/>
    <property type="match status" value="1"/>
</dbReference>